<accession>M8BQ19</accession>
<organism evidence="1">
    <name type="scientific">Aegilops tauschii</name>
    <name type="common">Tausch's goatgrass</name>
    <name type="synonym">Aegilops squarrosa</name>
    <dbReference type="NCBI Taxonomy" id="37682"/>
    <lineage>
        <taxon>Eukaryota</taxon>
        <taxon>Viridiplantae</taxon>
        <taxon>Streptophyta</taxon>
        <taxon>Embryophyta</taxon>
        <taxon>Tracheophyta</taxon>
        <taxon>Spermatophyta</taxon>
        <taxon>Magnoliopsida</taxon>
        <taxon>Liliopsida</taxon>
        <taxon>Poales</taxon>
        <taxon>Poaceae</taxon>
        <taxon>BOP clade</taxon>
        <taxon>Pooideae</taxon>
        <taxon>Triticodae</taxon>
        <taxon>Triticeae</taxon>
        <taxon>Triticinae</taxon>
        <taxon>Aegilops</taxon>
    </lineage>
</organism>
<dbReference type="AlphaFoldDB" id="M8BQ19"/>
<dbReference type="GO" id="GO:0003676">
    <property type="term" value="F:nucleic acid binding"/>
    <property type="evidence" value="ECO:0007669"/>
    <property type="project" value="InterPro"/>
</dbReference>
<sequence>MATSYDVPSRPAMPRAPRTPSLHAGADGVYRITDRVPFHYALDYSCDCLHARVRAARFFQMSLALLDCDGHPALGHVWRFHLGVPRAEDERFLVELGVEEASVRRADRSRLAGALTECSAIYNSRVTWVTSDGAEDILHLLDCFQNPLLVSGRVADPVRGRRPPVRGAAKSGMPDALLRGFLALMREPAFAERMVGYNGMLFGLGHCDTSDIQRFYMSYEEQENTGQGAKGCESKQLSQHF</sequence>
<name>M8BQ19_AEGTA</name>
<evidence type="ECO:0000313" key="1">
    <source>
        <dbReference type="EnsemblPlants" id="EMT08859"/>
    </source>
</evidence>
<protein>
    <submittedName>
        <fullName evidence="1">Uncharacterized protein</fullName>
    </submittedName>
</protein>
<dbReference type="InterPro" id="IPR012337">
    <property type="entry name" value="RNaseH-like_sf"/>
</dbReference>
<dbReference type="Gene3D" id="3.30.420.10">
    <property type="entry name" value="Ribonuclease H-like superfamily/Ribonuclease H"/>
    <property type="match status" value="1"/>
</dbReference>
<dbReference type="SUPFAM" id="SSF53098">
    <property type="entry name" value="Ribonuclease H-like"/>
    <property type="match status" value="1"/>
</dbReference>
<reference evidence="1" key="1">
    <citation type="submission" date="2015-06" db="UniProtKB">
        <authorList>
            <consortium name="EnsemblPlants"/>
        </authorList>
    </citation>
    <scope>IDENTIFICATION</scope>
</reference>
<dbReference type="EnsemblPlants" id="EMT08859">
    <property type="protein sequence ID" value="EMT08859"/>
    <property type="gene ID" value="F775_01657"/>
</dbReference>
<proteinExistence type="predicted"/>
<dbReference type="InterPro" id="IPR036397">
    <property type="entry name" value="RNaseH_sf"/>
</dbReference>